<keyword evidence="3" id="KW-1185">Reference proteome</keyword>
<dbReference type="EMBL" id="JAYWIO010000004">
    <property type="protein sequence ID" value="KAK7266610.1"/>
    <property type="molecule type" value="Genomic_DNA"/>
</dbReference>
<sequence>MYEGRFVHLKSVHRPRPKYDDKKREEDGQSFKQPLTQKHINRENLHSTQKCVDKEVTKAFSKGKKTYEEGQESKGSLYKGLTRTQKKEKAAFSSNGTNG</sequence>
<reference evidence="2 3" key="1">
    <citation type="submission" date="2024-01" db="EMBL/GenBank/DDBJ databases">
        <title>The genomes of 5 underutilized Papilionoideae crops provide insights into root nodulation and disease resistanc.</title>
        <authorList>
            <person name="Yuan L."/>
        </authorList>
    </citation>
    <scope>NUCLEOTIDE SEQUENCE [LARGE SCALE GENOMIC DNA]</scope>
    <source>
        <strain evidence="2">ZHUSHIDOU_FW_LH</strain>
        <tissue evidence="2">Leaf</tissue>
    </source>
</reference>
<name>A0AAN9F3J2_CROPI</name>
<dbReference type="AlphaFoldDB" id="A0AAN9F3J2"/>
<dbReference type="Proteomes" id="UP001372338">
    <property type="component" value="Unassembled WGS sequence"/>
</dbReference>
<feature type="compositionally biased region" description="Basic residues" evidence="1">
    <location>
        <begin position="7"/>
        <end position="16"/>
    </location>
</feature>
<evidence type="ECO:0000313" key="3">
    <source>
        <dbReference type="Proteomes" id="UP001372338"/>
    </source>
</evidence>
<feature type="region of interest" description="Disordered" evidence="1">
    <location>
        <begin position="78"/>
        <end position="99"/>
    </location>
</feature>
<gene>
    <name evidence="2" type="ORF">RIF29_19259</name>
</gene>
<evidence type="ECO:0000313" key="2">
    <source>
        <dbReference type="EMBL" id="KAK7266610.1"/>
    </source>
</evidence>
<organism evidence="2 3">
    <name type="scientific">Crotalaria pallida</name>
    <name type="common">Smooth rattlebox</name>
    <name type="synonym">Crotalaria striata</name>
    <dbReference type="NCBI Taxonomy" id="3830"/>
    <lineage>
        <taxon>Eukaryota</taxon>
        <taxon>Viridiplantae</taxon>
        <taxon>Streptophyta</taxon>
        <taxon>Embryophyta</taxon>
        <taxon>Tracheophyta</taxon>
        <taxon>Spermatophyta</taxon>
        <taxon>Magnoliopsida</taxon>
        <taxon>eudicotyledons</taxon>
        <taxon>Gunneridae</taxon>
        <taxon>Pentapetalae</taxon>
        <taxon>rosids</taxon>
        <taxon>fabids</taxon>
        <taxon>Fabales</taxon>
        <taxon>Fabaceae</taxon>
        <taxon>Papilionoideae</taxon>
        <taxon>50 kb inversion clade</taxon>
        <taxon>genistoids sensu lato</taxon>
        <taxon>core genistoids</taxon>
        <taxon>Crotalarieae</taxon>
        <taxon>Crotalaria</taxon>
    </lineage>
</organism>
<protein>
    <submittedName>
        <fullName evidence="2">Uncharacterized protein</fullName>
    </submittedName>
</protein>
<comment type="caution">
    <text evidence="2">The sequence shown here is derived from an EMBL/GenBank/DDBJ whole genome shotgun (WGS) entry which is preliminary data.</text>
</comment>
<feature type="region of interest" description="Disordered" evidence="1">
    <location>
        <begin position="1"/>
        <end position="49"/>
    </location>
</feature>
<feature type="compositionally biased region" description="Basic and acidic residues" evidence="1">
    <location>
        <begin position="17"/>
        <end position="29"/>
    </location>
</feature>
<feature type="compositionally biased region" description="Basic and acidic residues" evidence="1">
    <location>
        <begin position="40"/>
        <end position="49"/>
    </location>
</feature>
<proteinExistence type="predicted"/>
<accession>A0AAN9F3J2</accession>
<evidence type="ECO:0000256" key="1">
    <source>
        <dbReference type="SAM" id="MobiDB-lite"/>
    </source>
</evidence>